<dbReference type="GO" id="GO:0050660">
    <property type="term" value="F:flavin adenine dinucleotide binding"/>
    <property type="evidence" value="ECO:0007669"/>
    <property type="project" value="InterPro"/>
</dbReference>
<dbReference type="InterPro" id="IPR036188">
    <property type="entry name" value="FAD/NAD-bd_sf"/>
</dbReference>
<dbReference type="PROSITE" id="PS51257">
    <property type="entry name" value="PROKAR_LIPOPROTEIN"/>
    <property type="match status" value="1"/>
</dbReference>
<comment type="cofactor">
    <cofactor evidence="1 16">
        <name>FAD</name>
        <dbReference type="ChEBI" id="CHEBI:57692"/>
    </cofactor>
</comment>
<dbReference type="Gene3D" id="3.30.560.10">
    <property type="entry name" value="Glucose Oxidase, domain 3"/>
    <property type="match status" value="1"/>
</dbReference>
<evidence type="ECO:0000256" key="2">
    <source>
        <dbReference type="ARBA" id="ARBA00004613"/>
    </source>
</evidence>
<comment type="catalytic activity">
    <reaction evidence="11">
        <text>pyranose + acceptor = pyranos-2,3-diulose + reduced acceptor.</text>
        <dbReference type="EC" id="1.1.99.29"/>
    </reaction>
</comment>
<dbReference type="InterPro" id="IPR000172">
    <property type="entry name" value="GMC_OxRdtase_N"/>
</dbReference>
<evidence type="ECO:0000256" key="14">
    <source>
        <dbReference type="ARBA" id="ARBA00034059"/>
    </source>
</evidence>
<comment type="catalytic activity">
    <reaction evidence="13">
        <text>a pyranoside + acceptor = a pyranosid-3-ulose + reduced acceptor.</text>
        <dbReference type="EC" id="1.1.99.29"/>
    </reaction>
</comment>
<comment type="subcellular location">
    <subcellularLocation>
        <location evidence="2">Secreted</location>
    </subcellularLocation>
</comment>
<comment type="catalytic activity">
    <reaction evidence="14">
        <text>a pyranoside + acceptor = a pyranosid-3,4-diulose + reduced acceptor.</text>
        <dbReference type="EC" id="1.1.99.29"/>
    </reaction>
</comment>
<proteinExistence type="inferred from homology"/>
<evidence type="ECO:0000256" key="7">
    <source>
        <dbReference type="ARBA" id="ARBA00022630"/>
    </source>
</evidence>
<dbReference type="InterPro" id="IPR007867">
    <property type="entry name" value="GMC_OxRtase_C"/>
</dbReference>
<comment type="catalytic activity">
    <reaction evidence="12">
        <text>pyranose + acceptor = pyranos-3-ulose + reduced acceptor.</text>
        <dbReference type="EC" id="1.1.99.29"/>
    </reaction>
</comment>
<dbReference type="EC" id="1.1.99.29" evidence="5"/>
<feature type="domain" description="Glucose-methanol-choline oxidoreductase N-terminal" evidence="17">
    <location>
        <begin position="316"/>
        <end position="330"/>
    </location>
</feature>
<name>A0A8H5LM34_9AGAR</name>
<dbReference type="GO" id="GO:0033718">
    <property type="term" value="F:pyranose dehydrogenase (acceptor) activity"/>
    <property type="evidence" value="ECO:0007669"/>
    <property type="project" value="UniProtKB-EC"/>
</dbReference>
<evidence type="ECO:0000256" key="13">
    <source>
        <dbReference type="ARBA" id="ARBA00034050"/>
    </source>
</evidence>
<dbReference type="AlphaFoldDB" id="A0A8H5LM34"/>
<evidence type="ECO:0000256" key="3">
    <source>
        <dbReference type="ARBA" id="ARBA00010790"/>
    </source>
</evidence>
<evidence type="ECO:0000313" key="18">
    <source>
        <dbReference type="EMBL" id="KAF5362555.1"/>
    </source>
</evidence>
<keyword evidence="7" id="KW-0285">Flavoprotein</keyword>
<feature type="binding site" evidence="16">
    <location>
        <position position="274"/>
    </location>
    <ligand>
        <name>FAD</name>
        <dbReference type="ChEBI" id="CHEBI:57692"/>
    </ligand>
</feature>
<evidence type="ECO:0000256" key="6">
    <source>
        <dbReference type="ARBA" id="ARBA00022525"/>
    </source>
</evidence>
<comment type="similarity">
    <text evidence="3">Belongs to the GMC oxidoreductase family.</text>
</comment>
<evidence type="ECO:0000256" key="16">
    <source>
        <dbReference type="PIRSR" id="PIRSR000137-2"/>
    </source>
</evidence>
<keyword evidence="8 16" id="KW-0274">FAD</keyword>
<keyword evidence="19" id="KW-1185">Reference proteome</keyword>
<gene>
    <name evidence="18" type="ORF">D9756_002121</name>
</gene>
<evidence type="ECO:0000256" key="15">
    <source>
        <dbReference type="PIRSR" id="PIRSR000137-1"/>
    </source>
</evidence>
<evidence type="ECO:0000256" key="8">
    <source>
        <dbReference type="ARBA" id="ARBA00022827"/>
    </source>
</evidence>
<organism evidence="18 19">
    <name type="scientific">Leucocoprinus leucothites</name>
    <dbReference type="NCBI Taxonomy" id="201217"/>
    <lineage>
        <taxon>Eukaryota</taxon>
        <taxon>Fungi</taxon>
        <taxon>Dikarya</taxon>
        <taxon>Basidiomycota</taxon>
        <taxon>Agaricomycotina</taxon>
        <taxon>Agaricomycetes</taxon>
        <taxon>Agaricomycetidae</taxon>
        <taxon>Agaricales</taxon>
        <taxon>Agaricineae</taxon>
        <taxon>Agaricaceae</taxon>
        <taxon>Leucocoprinus</taxon>
    </lineage>
</organism>
<dbReference type="Gene3D" id="3.50.50.60">
    <property type="entry name" value="FAD/NAD(P)-binding domain"/>
    <property type="match status" value="1"/>
</dbReference>
<dbReference type="Proteomes" id="UP000559027">
    <property type="component" value="Unassembled WGS sequence"/>
</dbReference>
<dbReference type="PANTHER" id="PTHR11552">
    <property type="entry name" value="GLUCOSE-METHANOL-CHOLINE GMC OXIDOREDUCTASE"/>
    <property type="match status" value="1"/>
</dbReference>
<evidence type="ECO:0000256" key="11">
    <source>
        <dbReference type="ARBA" id="ARBA00034010"/>
    </source>
</evidence>
<evidence type="ECO:0000256" key="4">
    <source>
        <dbReference type="ARBA" id="ARBA00011245"/>
    </source>
</evidence>
<evidence type="ECO:0000256" key="9">
    <source>
        <dbReference type="ARBA" id="ARBA00024699"/>
    </source>
</evidence>
<dbReference type="InterPro" id="IPR012132">
    <property type="entry name" value="GMC_OxRdtase"/>
</dbReference>
<dbReference type="Pfam" id="PF05199">
    <property type="entry name" value="GMC_oxred_C"/>
    <property type="match status" value="1"/>
</dbReference>
<dbReference type="PROSITE" id="PS00624">
    <property type="entry name" value="GMC_OXRED_2"/>
    <property type="match status" value="1"/>
</dbReference>
<feature type="binding site" evidence="16">
    <location>
        <position position="124"/>
    </location>
    <ligand>
        <name>FAD</name>
        <dbReference type="ChEBI" id="CHEBI:57692"/>
    </ligand>
</feature>
<dbReference type="EMBL" id="JAACJO010000002">
    <property type="protein sequence ID" value="KAF5362555.1"/>
    <property type="molecule type" value="Genomic_DNA"/>
</dbReference>
<dbReference type="Pfam" id="PF00732">
    <property type="entry name" value="GMC_oxred_N"/>
    <property type="match status" value="1"/>
</dbReference>
<reference evidence="18 19" key="1">
    <citation type="journal article" date="2020" name="ISME J.">
        <title>Uncovering the hidden diversity of litter-decomposition mechanisms in mushroom-forming fungi.</title>
        <authorList>
            <person name="Floudas D."/>
            <person name="Bentzer J."/>
            <person name="Ahren D."/>
            <person name="Johansson T."/>
            <person name="Persson P."/>
            <person name="Tunlid A."/>
        </authorList>
    </citation>
    <scope>NUCLEOTIDE SEQUENCE [LARGE SCALE GENOMIC DNA]</scope>
    <source>
        <strain evidence="18 19">CBS 146.42</strain>
    </source>
</reference>
<evidence type="ECO:0000256" key="5">
    <source>
        <dbReference type="ARBA" id="ARBA00013177"/>
    </source>
</evidence>
<evidence type="ECO:0000259" key="17">
    <source>
        <dbReference type="PROSITE" id="PS00624"/>
    </source>
</evidence>
<comment type="function">
    <text evidence="9">Catalyzes the single-oxidation or sequential double oxidation reaction of carbohydrates primarily at carbon-2 and/or carbon-3 with the concomitant reduction of the flavin. The enzyme exhibits a broad sugar substrate specificity, oxidizing different aldopyranoses to the corresponding C-1, C-2, C-3 or C-1,2, C-2,3 and C-3,4 (di)dehydro sugars with substrate-specific regioselectivity. Accepts only a narrow range of electron acceptors such as substituted benzoquinones and complexed metal ions and reacts extremely slowly with O(2) as acceptor. May play a role in the natural recycling of plant matter by oxidizing all major monosaccharides in lignocellulose and by reducing quinone compounds or reactive radical species generated during lignin depolymerization.</text>
</comment>
<protein>
    <recommendedName>
        <fullName evidence="5">pyranose dehydrogenase (acceptor)</fullName>
        <ecNumber evidence="5">1.1.99.29</ecNumber>
    </recommendedName>
</protein>
<dbReference type="GO" id="GO:0005576">
    <property type="term" value="C:extracellular region"/>
    <property type="evidence" value="ECO:0007669"/>
    <property type="project" value="UniProtKB-SubCell"/>
</dbReference>
<evidence type="ECO:0000256" key="12">
    <source>
        <dbReference type="ARBA" id="ARBA00034029"/>
    </source>
</evidence>
<keyword evidence="6" id="KW-0964">Secreted</keyword>
<comment type="subunit">
    <text evidence="4">Monomer.</text>
</comment>
<dbReference type="SUPFAM" id="SSF51905">
    <property type="entry name" value="FAD/NAD(P)-binding domain"/>
    <property type="match status" value="1"/>
</dbReference>
<dbReference type="OrthoDB" id="269227at2759"/>
<accession>A0A8H5LM34</accession>
<evidence type="ECO:0000313" key="19">
    <source>
        <dbReference type="Proteomes" id="UP000559027"/>
    </source>
</evidence>
<feature type="active site" description="Proton acceptor" evidence="15">
    <location>
        <position position="588"/>
    </location>
</feature>
<comment type="caution">
    <text evidence="18">The sequence shown here is derived from an EMBL/GenBank/DDBJ whole genome shotgun (WGS) entry which is preliminary data.</text>
</comment>
<dbReference type="PIRSF" id="PIRSF000137">
    <property type="entry name" value="Alcohol_oxidase"/>
    <property type="match status" value="1"/>
</dbReference>
<sequence>MLILYKSMCGNMHVPLFIVCFFVAILGCNGVTVESFRDLHTTNFDFVIIGGGTAGNVVANRLTENPKINVLVLEAGGSPDGVQNISVPFYCLRATPNTPNDWNYTTVPQQGLNNRSIAFPRGYVLGGSSSVNFMAYTRGTFEDWNRYARVTEDAGWSWNAMQKYFHRNEKWMAPADHHNTIGQFNPFDHSFTGVNSVSLAGFPLSIDQRVIKAVKTSHDKQFFFNLDYNSGRHLGFGYTQSTIKDGQRSSSATSYLAPQFASRKNLHVLLRAQVARVISTTKNKGQPTFNTVEFMDGTGGSMQRVRAMKEIILSGGSIGSPHVLLNSGIGDTTALGKLGIEAVHHLPSVGQNLSDHPIVSSQWLVNAKDSETLDMMNRNATLAEESIELWEKKRAGPLVDGVFNTVGFIRVPPDADIFNKFPNHDPSPGPNTAHVELLPMNGILRPPFPPTGHYLTIGTALLQPTARGSVTLRSNNPFDPPLIDPNFIGNDFDVALLREGVKLARRMVTLSPAFDGYIISPLNNATTDDEIDQFMRGGLAGFSHPVSTCAMSPKGANHGVVDPDLLLKGAKGLRVVDASVLPFTPAAHTQASVYAIAERASDLIKSHWRI</sequence>
<dbReference type="PANTHER" id="PTHR11552:SF147">
    <property type="entry name" value="CHOLINE DEHYDROGENASE, MITOCHONDRIAL"/>
    <property type="match status" value="1"/>
</dbReference>
<comment type="catalytic activity">
    <reaction evidence="10">
        <text>pyranose + acceptor = pyranos-2-ulose + reduced acceptor.</text>
        <dbReference type="EC" id="1.1.99.29"/>
    </reaction>
</comment>
<evidence type="ECO:0000256" key="1">
    <source>
        <dbReference type="ARBA" id="ARBA00001974"/>
    </source>
</evidence>
<dbReference type="SUPFAM" id="SSF54373">
    <property type="entry name" value="FAD-linked reductases, C-terminal domain"/>
    <property type="match status" value="1"/>
</dbReference>
<feature type="active site" description="Proton donor" evidence="15">
    <location>
        <position position="544"/>
    </location>
</feature>
<evidence type="ECO:0000256" key="10">
    <source>
        <dbReference type="ARBA" id="ARBA00033986"/>
    </source>
</evidence>